<dbReference type="EMBL" id="JBJXBP010000005">
    <property type="protein sequence ID" value="KAL3829241.1"/>
    <property type="molecule type" value="Genomic_DNA"/>
</dbReference>
<dbReference type="Proteomes" id="UP001634393">
    <property type="component" value="Unassembled WGS sequence"/>
</dbReference>
<proteinExistence type="predicted"/>
<dbReference type="AlphaFoldDB" id="A0ABD3SY30"/>
<evidence type="ECO:0000313" key="3">
    <source>
        <dbReference type="EMBL" id="KAL3829241.1"/>
    </source>
</evidence>
<sequence length="173" mass="19281">MMRDGNFGRFVIFSFPIGCDSESSVALATATTTTTTTTHSSKNKHYSKSSEAKSKKNRGLSKASGLHKLINRLLKSFSHLFLYKEEMEMEHNINENEMEIGFPTDVKHVTHIGLDGSTRGINSPFKSTQNNNNPEFLSISLEQFELAMNAQSHAPLPIRNSTNDSNQVQTQSL</sequence>
<gene>
    <name evidence="3" type="ORF">ACJIZ3_018043</name>
</gene>
<feature type="region of interest" description="Disordered" evidence="1">
    <location>
        <begin position="32"/>
        <end position="61"/>
    </location>
</feature>
<evidence type="ECO:0000313" key="4">
    <source>
        <dbReference type="Proteomes" id="UP001634393"/>
    </source>
</evidence>
<evidence type="ECO:0000256" key="1">
    <source>
        <dbReference type="SAM" id="MobiDB-lite"/>
    </source>
</evidence>
<protein>
    <recommendedName>
        <fullName evidence="2">CRIB domain-containing protein</fullName>
    </recommendedName>
</protein>
<dbReference type="PROSITE" id="PS50108">
    <property type="entry name" value="CRIB"/>
    <property type="match status" value="1"/>
</dbReference>
<dbReference type="InterPro" id="IPR000095">
    <property type="entry name" value="CRIB_dom"/>
</dbReference>
<dbReference type="PANTHER" id="PTHR46931:SF14">
    <property type="entry name" value="CRIB DOMAIN-CONTAINING PROTEIN RIC2"/>
    <property type="match status" value="1"/>
</dbReference>
<dbReference type="InterPro" id="IPR044509">
    <property type="entry name" value="RIC2/4"/>
</dbReference>
<name>A0ABD3SY30_9LAMI</name>
<comment type="caution">
    <text evidence="3">The sequence shown here is derived from an EMBL/GenBank/DDBJ whole genome shotgun (WGS) entry which is preliminary data.</text>
</comment>
<dbReference type="PANTHER" id="PTHR46931">
    <property type="entry name" value="CRIB DOMAIN-CONTAINING PROTEIN RIC2"/>
    <property type="match status" value="1"/>
</dbReference>
<accession>A0ABD3SY30</accession>
<organism evidence="3 4">
    <name type="scientific">Penstemon smallii</name>
    <dbReference type="NCBI Taxonomy" id="265156"/>
    <lineage>
        <taxon>Eukaryota</taxon>
        <taxon>Viridiplantae</taxon>
        <taxon>Streptophyta</taxon>
        <taxon>Embryophyta</taxon>
        <taxon>Tracheophyta</taxon>
        <taxon>Spermatophyta</taxon>
        <taxon>Magnoliopsida</taxon>
        <taxon>eudicotyledons</taxon>
        <taxon>Gunneridae</taxon>
        <taxon>Pentapetalae</taxon>
        <taxon>asterids</taxon>
        <taxon>lamiids</taxon>
        <taxon>Lamiales</taxon>
        <taxon>Plantaginaceae</taxon>
        <taxon>Cheloneae</taxon>
        <taxon>Penstemon</taxon>
    </lineage>
</organism>
<keyword evidence="4" id="KW-1185">Reference proteome</keyword>
<feature type="domain" description="CRIB" evidence="2">
    <location>
        <begin position="100"/>
        <end position="113"/>
    </location>
</feature>
<evidence type="ECO:0000259" key="2">
    <source>
        <dbReference type="PROSITE" id="PS50108"/>
    </source>
</evidence>
<reference evidence="3 4" key="1">
    <citation type="submission" date="2024-12" db="EMBL/GenBank/DDBJ databases">
        <title>The unique morphological basis and parallel evolutionary history of personate flowers in Penstemon.</title>
        <authorList>
            <person name="Depatie T.H."/>
            <person name="Wessinger C.A."/>
        </authorList>
    </citation>
    <scope>NUCLEOTIDE SEQUENCE [LARGE SCALE GENOMIC DNA]</scope>
    <source>
        <strain evidence="3">WTNN_2</strain>
        <tissue evidence="3">Leaf</tissue>
    </source>
</reference>